<dbReference type="InterPro" id="IPR003959">
    <property type="entry name" value="ATPase_AAA_core"/>
</dbReference>
<accession>A0ABW3FAC9</accession>
<keyword evidence="4" id="KW-1185">Reference proteome</keyword>
<feature type="compositionally biased region" description="Basic and acidic residues" evidence="1">
    <location>
        <begin position="380"/>
        <end position="402"/>
    </location>
</feature>
<comment type="caution">
    <text evidence="3">The sequence shown here is derived from an EMBL/GenBank/DDBJ whole genome shotgun (WGS) entry which is preliminary data.</text>
</comment>
<feature type="domain" description="AAA+ ATPase" evidence="2">
    <location>
        <begin position="490"/>
        <end position="634"/>
    </location>
</feature>
<dbReference type="Proteomes" id="UP001597101">
    <property type="component" value="Unassembled WGS sequence"/>
</dbReference>
<evidence type="ECO:0000313" key="3">
    <source>
        <dbReference type="EMBL" id="MFD0915414.1"/>
    </source>
</evidence>
<dbReference type="EMBL" id="JBHTJV010000002">
    <property type="protein sequence ID" value="MFD0915414.1"/>
    <property type="molecule type" value="Genomic_DNA"/>
</dbReference>
<dbReference type="Gene3D" id="3.40.50.300">
    <property type="entry name" value="P-loop containing nucleotide triphosphate hydrolases"/>
    <property type="match status" value="1"/>
</dbReference>
<dbReference type="PANTHER" id="PTHR43718">
    <property type="entry name" value="LON PROTEASE"/>
    <property type="match status" value="1"/>
</dbReference>
<organism evidence="3 4">
    <name type="scientific">Pseudahrensia aquimaris</name>
    <dbReference type="NCBI Taxonomy" id="744461"/>
    <lineage>
        <taxon>Bacteria</taxon>
        <taxon>Pseudomonadati</taxon>
        <taxon>Pseudomonadota</taxon>
        <taxon>Alphaproteobacteria</taxon>
        <taxon>Hyphomicrobiales</taxon>
        <taxon>Ahrensiaceae</taxon>
        <taxon>Pseudahrensia</taxon>
    </lineage>
</organism>
<dbReference type="InterPro" id="IPR003593">
    <property type="entry name" value="AAA+_ATPase"/>
</dbReference>
<dbReference type="SUPFAM" id="SSF52540">
    <property type="entry name" value="P-loop containing nucleoside triphosphate hydrolases"/>
    <property type="match status" value="1"/>
</dbReference>
<dbReference type="PANTHER" id="PTHR43718:SF2">
    <property type="entry name" value="LON PROTEASE HOMOLOG, MITOCHONDRIAL"/>
    <property type="match status" value="1"/>
</dbReference>
<sequence length="704" mass="78044">MRKRSRPHKVHNLAKRAARSHKRRSAKMNYRLRSTKGRKLTKTNARGDHLLATASVQPLVQLIDKPELLELAPLLDELLTKQTDCVDMRDDVVDEPDFIIQPSKMDGQNNLLSAQLLYLLLAGVPIARRRLISQLPMIALRTTIPNSTWLYFKVVNEGCEDSAVELYTLLNRAALLENSKVIADIADAVLYNFAVDRDCDALFPLLVRRFSNARPTGITITNSVMHTVVRCAEARLTLMQLQKGAAVADMGDHVFPGGLGEDFDLSIELSKIIVNAEATPFQCIRLWLDAQMDVVRARAPDLVERWEGGADEEDTDIKIGSLSMRSMKRKAHSPDSLIAILRDVKRLHSYWIDGTEVAHGGQDLPSSSIKPSSKTSSNKADSKDLFDDFDLVRPARSKERNRPNQTSGAESTYTPEQPSLVVLPSLPKRNGDTHHDPLKVFREELVGKELPLLPTPDLSDARAQLIKMLPHLASVTDRILSAMVPHASIKLPPVLLVGQPGCGKTTLLEELVKAVDVPSITIDAAGTADAHMFGTDNRWGNSSAGVHLNVIMEHQIANPVIILDELEKLGGSLKNGDPRTKLLGFLEPRRASSLFDSFLAAPLNVSALSWVFTANRLRDVPTPLQNRLEIIRCPSPKPEHLEALAPQLLLAAYAERGLSADWCEPLTANELATLKRHWRGGSIRNLRRLIRVVVDSRDKFMTAV</sequence>
<feature type="compositionally biased region" description="Polar residues" evidence="1">
    <location>
        <begin position="403"/>
        <end position="417"/>
    </location>
</feature>
<dbReference type="InterPro" id="IPR027417">
    <property type="entry name" value="P-loop_NTPase"/>
</dbReference>
<feature type="region of interest" description="Disordered" evidence="1">
    <location>
        <begin position="361"/>
        <end position="435"/>
    </location>
</feature>
<feature type="compositionally biased region" description="Low complexity" evidence="1">
    <location>
        <begin position="365"/>
        <end position="377"/>
    </location>
</feature>
<dbReference type="InterPro" id="IPR027065">
    <property type="entry name" value="Lon_Prtase"/>
</dbReference>
<dbReference type="Pfam" id="PF00004">
    <property type="entry name" value="AAA"/>
    <property type="match status" value="1"/>
</dbReference>
<evidence type="ECO:0000259" key="2">
    <source>
        <dbReference type="SMART" id="SM00382"/>
    </source>
</evidence>
<reference evidence="4" key="1">
    <citation type="journal article" date="2019" name="Int. J. Syst. Evol. Microbiol.">
        <title>The Global Catalogue of Microorganisms (GCM) 10K type strain sequencing project: providing services to taxonomists for standard genome sequencing and annotation.</title>
        <authorList>
            <consortium name="The Broad Institute Genomics Platform"/>
            <consortium name="The Broad Institute Genome Sequencing Center for Infectious Disease"/>
            <person name="Wu L."/>
            <person name="Ma J."/>
        </authorList>
    </citation>
    <scope>NUCLEOTIDE SEQUENCE [LARGE SCALE GENOMIC DNA]</scope>
    <source>
        <strain evidence="4">CCUG 60023</strain>
    </source>
</reference>
<gene>
    <name evidence="3" type="ORF">ACFQ14_03240</name>
</gene>
<dbReference type="SMART" id="SM00382">
    <property type="entry name" value="AAA"/>
    <property type="match status" value="1"/>
</dbReference>
<evidence type="ECO:0000256" key="1">
    <source>
        <dbReference type="SAM" id="MobiDB-lite"/>
    </source>
</evidence>
<proteinExistence type="predicted"/>
<dbReference type="RefSeq" id="WP_377211258.1">
    <property type="nucleotide sequence ID" value="NZ_JBHTJV010000002.1"/>
</dbReference>
<feature type="region of interest" description="Disordered" evidence="1">
    <location>
        <begin position="1"/>
        <end position="26"/>
    </location>
</feature>
<name>A0ABW3FAC9_9HYPH</name>
<evidence type="ECO:0000313" key="4">
    <source>
        <dbReference type="Proteomes" id="UP001597101"/>
    </source>
</evidence>
<protein>
    <submittedName>
        <fullName evidence="3">AAA family ATPase</fullName>
    </submittedName>
</protein>